<dbReference type="GO" id="GO:0008270">
    <property type="term" value="F:zinc ion binding"/>
    <property type="evidence" value="ECO:0007669"/>
    <property type="project" value="UniProtKB-KW"/>
</dbReference>
<feature type="region of interest" description="Disordered" evidence="2">
    <location>
        <begin position="274"/>
        <end position="302"/>
    </location>
</feature>
<evidence type="ECO:0000256" key="1">
    <source>
        <dbReference type="PROSITE-ProRule" id="PRU00042"/>
    </source>
</evidence>
<dbReference type="EMBL" id="MU865527">
    <property type="protein sequence ID" value="KAK4221645.1"/>
    <property type="molecule type" value="Genomic_DNA"/>
</dbReference>
<comment type="caution">
    <text evidence="4">The sequence shown here is derived from an EMBL/GenBank/DDBJ whole genome shotgun (WGS) entry which is preliminary data.</text>
</comment>
<feature type="compositionally biased region" description="Acidic residues" evidence="2">
    <location>
        <begin position="234"/>
        <end position="251"/>
    </location>
</feature>
<feature type="domain" description="C2H2-type" evidence="3">
    <location>
        <begin position="3"/>
        <end position="34"/>
    </location>
</feature>
<protein>
    <recommendedName>
        <fullName evidence="3">C2H2-type domain-containing protein</fullName>
    </recommendedName>
</protein>
<dbReference type="AlphaFoldDB" id="A0AAN6YPN8"/>
<evidence type="ECO:0000259" key="3">
    <source>
        <dbReference type="PROSITE" id="PS50157"/>
    </source>
</evidence>
<keyword evidence="1" id="KW-0862">Zinc</keyword>
<evidence type="ECO:0000313" key="4">
    <source>
        <dbReference type="EMBL" id="KAK4221645.1"/>
    </source>
</evidence>
<dbReference type="InterPro" id="IPR013087">
    <property type="entry name" value="Znf_C2H2_type"/>
</dbReference>
<accession>A0AAN6YPN8</accession>
<reference evidence="4" key="2">
    <citation type="submission" date="2023-05" db="EMBL/GenBank/DDBJ databases">
        <authorList>
            <consortium name="Lawrence Berkeley National Laboratory"/>
            <person name="Steindorff A."/>
            <person name="Hensen N."/>
            <person name="Bonometti L."/>
            <person name="Westerberg I."/>
            <person name="Brannstrom I.O."/>
            <person name="Guillou S."/>
            <person name="Cros-Aarteil S."/>
            <person name="Calhoun S."/>
            <person name="Haridas S."/>
            <person name="Kuo A."/>
            <person name="Mondo S."/>
            <person name="Pangilinan J."/>
            <person name="Riley R."/>
            <person name="Labutti K."/>
            <person name="Andreopoulos B."/>
            <person name="Lipzen A."/>
            <person name="Chen C."/>
            <person name="Yanf M."/>
            <person name="Daum C."/>
            <person name="Ng V."/>
            <person name="Clum A."/>
            <person name="Ohm R."/>
            <person name="Martin F."/>
            <person name="Silar P."/>
            <person name="Natvig D."/>
            <person name="Lalanne C."/>
            <person name="Gautier V."/>
            <person name="Ament-Velasquez S.L."/>
            <person name="Kruys A."/>
            <person name="Hutchinson M.I."/>
            <person name="Powell A.J."/>
            <person name="Barry K."/>
            <person name="Miller A.N."/>
            <person name="Grigoriev I.V."/>
            <person name="Debuchy R."/>
            <person name="Gladieux P."/>
            <person name="Thoren M.H."/>
            <person name="Johannesson H."/>
        </authorList>
    </citation>
    <scope>NUCLEOTIDE SEQUENCE</scope>
    <source>
        <strain evidence="4">CBS 990.96</strain>
    </source>
</reference>
<proteinExistence type="predicted"/>
<feature type="compositionally biased region" description="Polar residues" evidence="2">
    <location>
        <begin position="221"/>
        <end position="233"/>
    </location>
</feature>
<evidence type="ECO:0000256" key="2">
    <source>
        <dbReference type="SAM" id="MobiDB-lite"/>
    </source>
</evidence>
<organism evidence="4 5">
    <name type="scientific">Podospora fimiseda</name>
    <dbReference type="NCBI Taxonomy" id="252190"/>
    <lineage>
        <taxon>Eukaryota</taxon>
        <taxon>Fungi</taxon>
        <taxon>Dikarya</taxon>
        <taxon>Ascomycota</taxon>
        <taxon>Pezizomycotina</taxon>
        <taxon>Sordariomycetes</taxon>
        <taxon>Sordariomycetidae</taxon>
        <taxon>Sordariales</taxon>
        <taxon>Podosporaceae</taxon>
        <taxon>Podospora</taxon>
    </lineage>
</organism>
<feature type="compositionally biased region" description="Low complexity" evidence="2">
    <location>
        <begin position="274"/>
        <end position="286"/>
    </location>
</feature>
<feature type="region of interest" description="Disordered" evidence="2">
    <location>
        <begin position="221"/>
        <end position="260"/>
    </location>
</feature>
<keyword evidence="1" id="KW-0479">Metal-binding</keyword>
<keyword evidence="1" id="KW-0863">Zinc-finger</keyword>
<dbReference type="PROSITE" id="PS00028">
    <property type="entry name" value="ZINC_FINGER_C2H2_1"/>
    <property type="match status" value="1"/>
</dbReference>
<gene>
    <name evidence="4" type="ORF">QBC38DRAFT_461248</name>
</gene>
<dbReference type="Proteomes" id="UP001301958">
    <property type="component" value="Unassembled WGS sequence"/>
</dbReference>
<name>A0AAN6YPN8_9PEZI</name>
<dbReference type="PROSITE" id="PS50157">
    <property type="entry name" value="ZINC_FINGER_C2H2_2"/>
    <property type="match status" value="1"/>
</dbReference>
<sequence length="328" mass="36551">MFYACQNAGCKRGFDKLFALSQHQRYCNHRSEEERQKRMGASQTTTDDNRNRCYKVGCSRAFTNVDLAEKHKVRCNIWDENQRLARTIWGWDYDNDGVPCKNPGCTRLFENADGVCLHQITCNRRRPEERIAQNSKHWGAKTIGAGVYCDHRDRGCVAKFPVSKKRRTQDHSKLCPFNPATGFILTPDRQILCLFHARGCKRSWTFSRARGVTKHVNNCHFKTQLPNEEPPSTSDDEEAIPTSEEEKDDEQNPSGSTPTIGSFAAAQALTLTESTATSSTTATRLAKWAASGSPPGHAPTLTKKVATSSLITHVPTTTATMVPATTPS</sequence>
<reference evidence="4" key="1">
    <citation type="journal article" date="2023" name="Mol. Phylogenet. Evol.">
        <title>Genome-scale phylogeny and comparative genomics of the fungal order Sordariales.</title>
        <authorList>
            <person name="Hensen N."/>
            <person name="Bonometti L."/>
            <person name="Westerberg I."/>
            <person name="Brannstrom I.O."/>
            <person name="Guillou S."/>
            <person name="Cros-Aarteil S."/>
            <person name="Calhoun S."/>
            <person name="Haridas S."/>
            <person name="Kuo A."/>
            <person name="Mondo S."/>
            <person name="Pangilinan J."/>
            <person name="Riley R."/>
            <person name="LaButti K."/>
            <person name="Andreopoulos B."/>
            <person name="Lipzen A."/>
            <person name="Chen C."/>
            <person name="Yan M."/>
            <person name="Daum C."/>
            <person name="Ng V."/>
            <person name="Clum A."/>
            <person name="Steindorff A."/>
            <person name="Ohm R.A."/>
            <person name="Martin F."/>
            <person name="Silar P."/>
            <person name="Natvig D.O."/>
            <person name="Lalanne C."/>
            <person name="Gautier V."/>
            <person name="Ament-Velasquez S.L."/>
            <person name="Kruys A."/>
            <person name="Hutchinson M.I."/>
            <person name="Powell A.J."/>
            <person name="Barry K."/>
            <person name="Miller A.N."/>
            <person name="Grigoriev I.V."/>
            <person name="Debuchy R."/>
            <person name="Gladieux P."/>
            <person name="Hiltunen Thoren M."/>
            <person name="Johannesson H."/>
        </authorList>
    </citation>
    <scope>NUCLEOTIDE SEQUENCE</scope>
    <source>
        <strain evidence="4">CBS 990.96</strain>
    </source>
</reference>
<evidence type="ECO:0000313" key="5">
    <source>
        <dbReference type="Proteomes" id="UP001301958"/>
    </source>
</evidence>
<keyword evidence="5" id="KW-1185">Reference proteome</keyword>